<evidence type="ECO:0000313" key="11">
    <source>
        <dbReference type="Proteomes" id="UP000180133"/>
    </source>
</evidence>
<dbReference type="Pfam" id="PF02384">
    <property type="entry name" value="N6_Mtase"/>
    <property type="match status" value="1"/>
</dbReference>
<dbReference type="InterPro" id="IPR029063">
    <property type="entry name" value="SAM-dependent_MTases_sf"/>
</dbReference>
<keyword evidence="6" id="KW-0680">Restriction system</keyword>
<keyword evidence="3" id="KW-0489">Methyltransferase</keyword>
<comment type="catalytic activity">
    <reaction evidence="7">
        <text>a 2'-deoxyadenosine in DNA + S-adenosyl-L-methionine = an N(6)-methyl-2'-deoxyadenosine in DNA + S-adenosyl-L-homocysteine + H(+)</text>
        <dbReference type="Rhea" id="RHEA:15197"/>
        <dbReference type="Rhea" id="RHEA-COMP:12418"/>
        <dbReference type="Rhea" id="RHEA-COMP:12419"/>
        <dbReference type="ChEBI" id="CHEBI:15378"/>
        <dbReference type="ChEBI" id="CHEBI:57856"/>
        <dbReference type="ChEBI" id="CHEBI:59789"/>
        <dbReference type="ChEBI" id="CHEBI:90615"/>
        <dbReference type="ChEBI" id="CHEBI:90616"/>
        <dbReference type="EC" id="2.1.1.72"/>
    </reaction>
</comment>
<keyword evidence="5" id="KW-0949">S-adenosyl-L-methionine</keyword>
<evidence type="ECO:0000256" key="7">
    <source>
        <dbReference type="ARBA" id="ARBA00047942"/>
    </source>
</evidence>
<dbReference type="InterPro" id="IPR004546">
    <property type="entry name" value="Restrct_endonuc_T1M"/>
</dbReference>
<gene>
    <name evidence="10" type="ORF">BI375_17760</name>
</gene>
<evidence type="ECO:0000256" key="5">
    <source>
        <dbReference type="ARBA" id="ARBA00022691"/>
    </source>
</evidence>
<organism evidence="10 11">
    <name type="scientific">Vibrio rotiferianus</name>
    <dbReference type="NCBI Taxonomy" id="190895"/>
    <lineage>
        <taxon>Bacteria</taxon>
        <taxon>Pseudomonadati</taxon>
        <taxon>Pseudomonadota</taxon>
        <taxon>Gammaproteobacteria</taxon>
        <taxon>Vibrionales</taxon>
        <taxon>Vibrionaceae</taxon>
        <taxon>Vibrio</taxon>
    </lineage>
</organism>
<dbReference type="Gene3D" id="1.20.1260.30">
    <property type="match status" value="1"/>
</dbReference>
<keyword evidence="11" id="KW-1185">Reference proteome</keyword>
<dbReference type="PROSITE" id="PS00092">
    <property type="entry name" value="N6_MTASE"/>
    <property type="match status" value="1"/>
</dbReference>
<feature type="domain" description="N6 adenine-specific DNA methyltransferase N-terminal" evidence="9">
    <location>
        <begin position="6"/>
        <end position="149"/>
    </location>
</feature>
<reference evidence="10 11" key="1">
    <citation type="submission" date="2016-09" db="EMBL/GenBank/DDBJ databases">
        <title>Isolation, identification and antibiotic sensitivity analysis of bacterial pathogen from juvenile Hippocampus erectus with tail-rotted disease.</title>
        <authorList>
            <person name="Yang Q."/>
        </authorList>
    </citation>
    <scope>NUCLEOTIDE SEQUENCE [LARGE SCALE GENOMIC DNA]</scope>
    <source>
        <strain evidence="10 11">HM-10</strain>
    </source>
</reference>
<sequence>MNKQQLAAKIWESANQMRSKIEANEYKDYILGFIFYKYLSDQQVEFVTKEGMTPDEIKALTEEDADTVKYVQDNLGYFIAYDNLFSTWVDPKSDFDESNVRDALSAFSRLISPTYKKLFEGIFTTLETGLSKLGESAGKRTKAISDLLHLIKSIPMNSKQGYDVLGYIYEYLIEKFAANAGKKAGEFYTPHEVSVLMSHIVAHELKNKDTIEIYDPTSGSGSLLINIGEAVEKYAKNKDSITYYAQELKANTYNLTRMNLIMRGIKASNIKTRNGDTLEDDWPYFDENDPQGTYDALYVDAVVSNPPYSQQWDPSYKDSDPRYSRFGLAPKTKADFAFLLHDLYHLKPDGIMTIVLPHGVLFRGGEEGEIRKQLIEQNHIDAIIGLPSNIFFGTGIPTVILVLKQKRQNTDVLVVDASKHFIKEGKNNKLQASDIKRIVDVVINRESIDKFSQVVSKETLRSNGYNLNIPRYVDSSAAAESWDLHATMLGGIPNREIDELNAYWIAFPQLRSVLFAAKSSAYSELAIAKDAVNTSISSHPQVVEFIATYKQAFAGFDDDLNTKLIKGWQVVNRNQQEASLSADLFNRLSPITLIDKYQAYQLLNNQWQIIGADLEMMQTEGFDATKQVDANIVIKKKDGKDTEVQDGWKGHILPFALVQKALLSDDLAALAKQENRLAEIASTLEEILDSLSEEDKEQDTVKESKDAFANAEVTKAAKVFLKEQKDSKVKFAEDSLDPDVSYKAKIIRANKLIDEEKALKKAVKEAATQLHLKTKSTIEGLSDEQVNNLLHLKWIAPLSSELAAMPNSVITELTSKVQALTDKYAVTYSQVANEIKITEQNLAEMMGELTGNEFDMQGLNELTNLLKGA</sequence>
<dbReference type="InterPro" id="IPR002052">
    <property type="entry name" value="DNA_methylase_N6_adenine_CS"/>
</dbReference>
<comment type="similarity">
    <text evidence="1">Belongs to the N(4)/N(6)-methyltransferase family.</text>
</comment>
<evidence type="ECO:0000256" key="2">
    <source>
        <dbReference type="ARBA" id="ARBA00011900"/>
    </source>
</evidence>
<dbReference type="EMBL" id="MKFT01000007">
    <property type="protein sequence ID" value="OHY94121.1"/>
    <property type="molecule type" value="Genomic_DNA"/>
</dbReference>
<protein>
    <recommendedName>
        <fullName evidence="2">site-specific DNA-methyltransferase (adenine-specific)</fullName>
        <ecNumber evidence="2">2.1.1.72</ecNumber>
    </recommendedName>
</protein>
<accession>A0ABX3DBL6</accession>
<dbReference type="InterPro" id="IPR003356">
    <property type="entry name" value="DNA_methylase_A-5"/>
</dbReference>
<name>A0ABX3DBL6_9VIBR</name>
<dbReference type="InterPro" id="IPR051537">
    <property type="entry name" value="DNA_Adenine_Mtase"/>
</dbReference>
<evidence type="ECO:0000313" key="10">
    <source>
        <dbReference type="EMBL" id="OHY94121.1"/>
    </source>
</evidence>
<dbReference type="RefSeq" id="WP_071236015.1">
    <property type="nucleotide sequence ID" value="NZ_KV861325.1"/>
</dbReference>
<evidence type="ECO:0000256" key="6">
    <source>
        <dbReference type="ARBA" id="ARBA00022747"/>
    </source>
</evidence>
<evidence type="ECO:0000256" key="4">
    <source>
        <dbReference type="ARBA" id="ARBA00022679"/>
    </source>
</evidence>
<dbReference type="SUPFAM" id="SSF53335">
    <property type="entry name" value="S-adenosyl-L-methionine-dependent methyltransferases"/>
    <property type="match status" value="1"/>
</dbReference>
<dbReference type="EC" id="2.1.1.72" evidence="2"/>
<dbReference type="NCBIfam" id="TIGR00497">
    <property type="entry name" value="hsdM"/>
    <property type="match status" value="1"/>
</dbReference>
<feature type="domain" description="DNA methylase adenine-specific" evidence="8">
    <location>
        <begin position="162"/>
        <end position="479"/>
    </location>
</feature>
<dbReference type="PRINTS" id="PR00507">
    <property type="entry name" value="N12N6MTFRASE"/>
</dbReference>
<comment type="caution">
    <text evidence="10">The sequence shown here is derived from an EMBL/GenBank/DDBJ whole genome shotgun (WGS) entry which is preliminary data.</text>
</comment>
<dbReference type="PANTHER" id="PTHR42933:SF1">
    <property type="entry name" value="SITE-SPECIFIC DNA-METHYLTRANSFERASE (ADENINE-SPECIFIC)"/>
    <property type="match status" value="1"/>
</dbReference>
<dbReference type="InterPro" id="IPR038333">
    <property type="entry name" value="T1MK-like_N_sf"/>
</dbReference>
<dbReference type="Gene3D" id="3.40.50.150">
    <property type="entry name" value="Vaccinia Virus protein VP39"/>
    <property type="match status" value="1"/>
</dbReference>
<dbReference type="Proteomes" id="UP000180133">
    <property type="component" value="Unassembled WGS sequence"/>
</dbReference>
<evidence type="ECO:0000259" key="9">
    <source>
        <dbReference type="Pfam" id="PF12161"/>
    </source>
</evidence>
<dbReference type="PANTHER" id="PTHR42933">
    <property type="entry name" value="SLR6095 PROTEIN"/>
    <property type="match status" value="1"/>
</dbReference>
<keyword evidence="4" id="KW-0808">Transferase</keyword>
<evidence type="ECO:0000256" key="1">
    <source>
        <dbReference type="ARBA" id="ARBA00006594"/>
    </source>
</evidence>
<dbReference type="InterPro" id="IPR022749">
    <property type="entry name" value="D12N6_MeTrfase_N"/>
</dbReference>
<proteinExistence type="inferred from homology"/>
<evidence type="ECO:0000259" key="8">
    <source>
        <dbReference type="Pfam" id="PF02384"/>
    </source>
</evidence>
<dbReference type="Pfam" id="PF12161">
    <property type="entry name" value="HsdM_N"/>
    <property type="match status" value="1"/>
</dbReference>
<evidence type="ECO:0000256" key="3">
    <source>
        <dbReference type="ARBA" id="ARBA00022603"/>
    </source>
</evidence>